<sequence>MKFYNHFPTPKRTRERVRGIFLSAYTEKFPMAAVPPHGMKWRYFVRGLATGMAAVIVFVGAGVYADQTNVGPQDILYPLKRSTEALSVTLADDADKPALHLKLAERRLDEIKKVEQTDPESDTLAGLKQDLKKEIEYSLSAILPVTAATATASATALTALRHDTPASATVSTTRPSITLSEKYRRKLSSCESLGEFLKTRAAVIGFIASERQKLLAKYMEKCSPDGSMLEPYEEPNPAAEAVPRRDEARAEDDEEEAERGERNQEIQSILDRIRELRRIED</sequence>
<evidence type="ECO:0000256" key="2">
    <source>
        <dbReference type="SAM" id="Phobius"/>
    </source>
</evidence>
<keyword evidence="2" id="KW-0812">Transmembrane</keyword>
<dbReference type="EMBL" id="MHLC01000027">
    <property type="protein sequence ID" value="OGZ00776.1"/>
    <property type="molecule type" value="Genomic_DNA"/>
</dbReference>
<dbReference type="STRING" id="1798652.A3A43_02765"/>
<evidence type="ECO:0000313" key="4">
    <source>
        <dbReference type="EMBL" id="OGZ00776.1"/>
    </source>
</evidence>
<reference evidence="4 5" key="1">
    <citation type="journal article" date="2016" name="Nat. Commun.">
        <title>Thousands of microbial genomes shed light on interconnected biogeochemical processes in an aquifer system.</title>
        <authorList>
            <person name="Anantharaman K."/>
            <person name="Brown C.T."/>
            <person name="Hug L.A."/>
            <person name="Sharon I."/>
            <person name="Castelle C.J."/>
            <person name="Probst A.J."/>
            <person name="Thomas B.C."/>
            <person name="Singh A."/>
            <person name="Wilkins M.J."/>
            <person name="Karaoz U."/>
            <person name="Brodie E.L."/>
            <person name="Williams K.H."/>
            <person name="Hubbard S.S."/>
            <person name="Banfield J.F."/>
        </authorList>
    </citation>
    <scope>NUCLEOTIDE SEQUENCE [LARGE SCALE GENOMIC DNA]</scope>
</reference>
<evidence type="ECO:0000256" key="1">
    <source>
        <dbReference type="SAM" id="MobiDB-lite"/>
    </source>
</evidence>
<keyword evidence="2" id="KW-0472">Membrane</keyword>
<feature type="domain" description="DUF5667" evidence="3">
    <location>
        <begin position="71"/>
        <end position="163"/>
    </location>
</feature>
<dbReference type="InterPro" id="IPR043725">
    <property type="entry name" value="DUF5667"/>
</dbReference>
<evidence type="ECO:0000313" key="5">
    <source>
        <dbReference type="Proteomes" id="UP000178495"/>
    </source>
</evidence>
<keyword evidence="2" id="KW-1133">Transmembrane helix</keyword>
<protein>
    <recommendedName>
        <fullName evidence="3">DUF5667 domain-containing protein</fullName>
    </recommendedName>
</protein>
<organism evidence="4 5">
    <name type="scientific">Candidatus Liptonbacteria bacterium RIFCSPLOWO2_01_FULL_56_20</name>
    <dbReference type="NCBI Taxonomy" id="1798652"/>
    <lineage>
        <taxon>Bacteria</taxon>
        <taxon>Candidatus Liptoniibacteriota</taxon>
    </lineage>
</organism>
<gene>
    <name evidence="4" type="ORF">A3A43_02765</name>
</gene>
<proteinExistence type="predicted"/>
<comment type="caution">
    <text evidence="4">The sequence shown here is derived from an EMBL/GenBank/DDBJ whole genome shotgun (WGS) entry which is preliminary data.</text>
</comment>
<feature type="transmembrane region" description="Helical" evidence="2">
    <location>
        <begin position="43"/>
        <end position="65"/>
    </location>
</feature>
<dbReference type="AlphaFoldDB" id="A0A1G2CHA9"/>
<dbReference type="Proteomes" id="UP000178495">
    <property type="component" value="Unassembled WGS sequence"/>
</dbReference>
<dbReference type="Pfam" id="PF18915">
    <property type="entry name" value="DUF5667"/>
    <property type="match status" value="1"/>
</dbReference>
<feature type="region of interest" description="Disordered" evidence="1">
    <location>
        <begin position="226"/>
        <end position="266"/>
    </location>
</feature>
<accession>A0A1G2CHA9</accession>
<name>A0A1G2CHA9_9BACT</name>
<feature type="compositionally biased region" description="Acidic residues" evidence="1">
    <location>
        <begin position="249"/>
        <end position="258"/>
    </location>
</feature>
<evidence type="ECO:0000259" key="3">
    <source>
        <dbReference type="Pfam" id="PF18915"/>
    </source>
</evidence>